<gene>
    <name evidence="3" type="ORF">GCM10008025_20650</name>
</gene>
<feature type="transmembrane region" description="Helical" evidence="1">
    <location>
        <begin position="88"/>
        <end position="109"/>
    </location>
</feature>
<evidence type="ECO:0000313" key="3">
    <source>
        <dbReference type="EMBL" id="GGA76919.1"/>
    </source>
</evidence>
<sequence length="180" mass="20785">MKYINGIPFTLIVLTIVVYIPIRMGYLKYNKRDVDYIREVLIIAFLIYAETLLYLTLYPGNGRINEEVTINIIPFETIKLYLNFPGDFTLQVINLLGNVVVFIPIGFLIPLLFKNISFGKIFVIGLISTLFIETMQLILSINGIISRSFDVDDLILNTIGVIVGYILRIMFDMLYRFIRK</sequence>
<dbReference type="AlphaFoldDB" id="A0A916RYR6"/>
<feature type="transmembrane region" description="Helical" evidence="1">
    <location>
        <begin position="36"/>
        <end position="57"/>
    </location>
</feature>
<feature type="domain" description="VanZ-like" evidence="2">
    <location>
        <begin position="45"/>
        <end position="169"/>
    </location>
</feature>
<keyword evidence="1" id="KW-0812">Transmembrane</keyword>
<evidence type="ECO:0000256" key="1">
    <source>
        <dbReference type="SAM" id="Phobius"/>
    </source>
</evidence>
<dbReference type="InterPro" id="IPR006976">
    <property type="entry name" value="VanZ-like"/>
</dbReference>
<keyword evidence="4" id="KW-1185">Reference proteome</keyword>
<dbReference type="Pfam" id="PF04892">
    <property type="entry name" value="VanZ"/>
    <property type="match status" value="1"/>
</dbReference>
<dbReference type="EMBL" id="BMEY01000009">
    <property type="protein sequence ID" value="GGA76919.1"/>
    <property type="molecule type" value="Genomic_DNA"/>
</dbReference>
<accession>A0A916RYR6</accession>
<organism evidence="3 4">
    <name type="scientific">Ornithinibacillus halotolerans</name>
    <dbReference type="NCBI Taxonomy" id="1274357"/>
    <lineage>
        <taxon>Bacteria</taxon>
        <taxon>Bacillati</taxon>
        <taxon>Bacillota</taxon>
        <taxon>Bacilli</taxon>
        <taxon>Bacillales</taxon>
        <taxon>Bacillaceae</taxon>
        <taxon>Ornithinibacillus</taxon>
    </lineage>
</organism>
<reference evidence="3" key="2">
    <citation type="submission" date="2020-09" db="EMBL/GenBank/DDBJ databases">
        <authorList>
            <person name="Sun Q."/>
            <person name="Zhou Y."/>
        </authorList>
    </citation>
    <scope>NUCLEOTIDE SEQUENCE</scope>
    <source>
        <strain evidence="3">CGMCC 1.12408</strain>
    </source>
</reference>
<protein>
    <submittedName>
        <fullName evidence="3">Antibiotic resistance protein VanZ</fullName>
    </submittedName>
</protein>
<keyword evidence="1" id="KW-1133">Transmembrane helix</keyword>
<name>A0A916RYR6_9BACI</name>
<feature type="transmembrane region" description="Helical" evidence="1">
    <location>
        <begin position="154"/>
        <end position="171"/>
    </location>
</feature>
<evidence type="ECO:0000259" key="2">
    <source>
        <dbReference type="Pfam" id="PF04892"/>
    </source>
</evidence>
<dbReference type="Proteomes" id="UP000613512">
    <property type="component" value="Unassembled WGS sequence"/>
</dbReference>
<keyword evidence="1" id="KW-0472">Membrane</keyword>
<feature type="transmembrane region" description="Helical" evidence="1">
    <location>
        <begin position="6"/>
        <end position="24"/>
    </location>
</feature>
<evidence type="ECO:0000313" key="4">
    <source>
        <dbReference type="Proteomes" id="UP000613512"/>
    </source>
</evidence>
<dbReference type="RefSeq" id="WP_188384590.1">
    <property type="nucleotide sequence ID" value="NZ_BMEY01000009.1"/>
</dbReference>
<dbReference type="PANTHER" id="PTHR36834:SF1">
    <property type="entry name" value="INTEGRAL MEMBRANE PROTEIN"/>
    <property type="match status" value="1"/>
</dbReference>
<comment type="caution">
    <text evidence="3">The sequence shown here is derived from an EMBL/GenBank/DDBJ whole genome shotgun (WGS) entry which is preliminary data.</text>
</comment>
<reference evidence="3" key="1">
    <citation type="journal article" date="2014" name="Int. J. Syst. Evol. Microbiol.">
        <title>Complete genome sequence of Corynebacterium casei LMG S-19264T (=DSM 44701T), isolated from a smear-ripened cheese.</title>
        <authorList>
            <consortium name="US DOE Joint Genome Institute (JGI-PGF)"/>
            <person name="Walter F."/>
            <person name="Albersmeier A."/>
            <person name="Kalinowski J."/>
            <person name="Ruckert C."/>
        </authorList>
    </citation>
    <scope>NUCLEOTIDE SEQUENCE</scope>
    <source>
        <strain evidence="3">CGMCC 1.12408</strain>
    </source>
</reference>
<proteinExistence type="predicted"/>
<dbReference type="InterPro" id="IPR053150">
    <property type="entry name" value="Teicoplanin_resist-assoc"/>
</dbReference>
<feature type="transmembrane region" description="Helical" evidence="1">
    <location>
        <begin position="121"/>
        <end position="142"/>
    </location>
</feature>
<dbReference type="PANTHER" id="PTHR36834">
    <property type="entry name" value="MEMBRANE PROTEIN-RELATED"/>
    <property type="match status" value="1"/>
</dbReference>